<dbReference type="Gene3D" id="2.20.25.10">
    <property type="match status" value="1"/>
</dbReference>
<keyword evidence="1" id="KW-0479">Metal-binding</keyword>
<dbReference type="EMBL" id="LDAU01000153">
    <property type="protein sequence ID" value="KRX02701.1"/>
    <property type="molecule type" value="Genomic_DNA"/>
</dbReference>
<dbReference type="Proteomes" id="UP000054937">
    <property type="component" value="Unassembled WGS sequence"/>
</dbReference>
<dbReference type="SUPFAM" id="SSF57783">
    <property type="entry name" value="Zinc beta-ribbon"/>
    <property type="match status" value="1"/>
</dbReference>
<name>A0A0V0QK61_PSEPJ</name>
<dbReference type="Pfam" id="PF01096">
    <property type="entry name" value="Zn_ribbon_TFIIS"/>
    <property type="match status" value="1"/>
</dbReference>
<feature type="compositionally biased region" description="Polar residues" evidence="6">
    <location>
        <begin position="105"/>
        <end position="140"/>
    </location>
</feature>
<evidence type="ECO:0000256" key="1">
    <source>
        <dbReference type="ARBA" id="ARBA00022723"/>
    </source>
</evidence>
<keyword evidence="3" id="KW-0862">Zinc</keyword>
<sequence length="352" mass="40859">MEIEDILAIKEKLRKYKQTGFKVCVTILKNLQKASLNRDQIKKTAISQTVKSLSDLKIAEIETADQDFAEEVIEISKNLIVEWKKLFQNKSTNNNNTNSTNNQNPKSAQSQPKLVKQRSSTKIEPETQSQQQTKFDPNSVQMPTNLDLSGLPKYNNLARNKVLVKLCEAILAKEKKTTSSMEELDFLDDIDHNDQQIVQKGIQKAIDIEKLLYQLEEDKAAAKGLRININSHYIQAAQEIIVDILRFPAIRNGILEGIYTDKQIATHEPDIFLTDEEKKKLQKIKEQLELQEDPDFHKKKLIEYNKNRSEGEKCRFCRKKTAYCYNEKQTRSADEPMTRFMRCDECDKQWRD</sequence>
<evidence type="ECO:0000313" key="10">
    <source>
        <dbReference type="Proteomes" id="UP000054937"/>
    </source>
</evidence>
<dbReference type="SMART" id="SM00440">
    <property type="entry name" value="ZnF_C2C2"/>
    <property type="match status" value="1"/>
</dbReference>
<evidence type="ECO:0000256" key="4">
    <source>
        <dbReference type="PROSITE-ProRule" id="PRU00472"/>
    </source>
</evidence>
<evidence type="ECO:0000259" key="8">
    <source>
        <dbReference type="PROSITE" id="PS51319"/>
    </source>
</evidence>
<feature type="domain" description="TFIIS N-terminal" evidence="8">
    <location>
        <begin position="1"/>
        <end position="90"/>
    </location>
</feature>
<feature type="region of interest" description="Disordered" evidence="6">
    <location>
        <begin position="91"/>
        <end position="140"/>
    </location>
</feature>
<dbReference type="PROSITE" id="PS51133">
    <property type="entry name" value="ZF_TFIIS_2"/>
    <property type="match status" value="1"/>
</dbReference>
<evidence type="ECO:0000259" key="7">
    <source>
        <dbReference type="PROSITE" id="PS51133"/>
    </source>
</evidence>
<dbReference type="GO" id="GO:0005634">
    <property type="term" value="C:nucleus"/>
    <property type="evidence" value="ECO:0007669"/>
    <property type="project" value="UniProtKB-SubCell"/>
</dbReference>
<dbReference type="OrthoDB" id="282152at2759"/>
<dbReference type="InterPro" id="IPR017923">
    <property type="entry name" value="TFIIS_N"/>
</dbReference>
<protein>
    <submittedName>
        <fullName evidence="9">Transcription factor IIS, N-terminal</fullName>
    </submittedName>
</protein>
<dbReference type="GO" id="GO:0006351">
    <property type="term" value="P:DNA-templated transcription"/>
    <property type="evidence" value="ECO:0007669"/>
    <property type="project" value="InterPro"/>
</dbReference>
<evidence type="ECO:0000256" key="6">
    <source>
        <dbReference type="SAM" id="MobiDB-lite"/>
    </source>
</evidence>
<dbReference type="InParanoid" id="A0A0V0QK61"/>
<proteinExistence type="predicted"/>
<dbReference type="AlphaFoldDB" id="A0A0V0QK61"/>
<dbReference type="OMA" id="VEGKMCK"/>
<evidence type="ECO:0000256" key="2">
    <source>
        <dbReference type="ARBA" id="ARBA00022771"/>
    </source>
</evidence>
<comment type="caution">
    <text evidence="9">The sequence shown here is derived from an EMBL/GenBank/DDBJ whole genome shotgun (WGS) entry which is preliminary data.</text>
</comment>
<keyword evidence="2 4" id="KW-0863">Zinc-finger</keyword>
<feature type="domain" description="TFIIS-type" evidence="7">
    <location>
        <begin position="310"/>
        <end position="351"/>
    </location>
</feature>
<accession>A0A0V0QK61</accession>
<dbReference type="PROSITE" id="PS51319">
    <property type="entry name" value="TFIIS_N"/>
    <property type="match status" value="1"/>
</dbReference>
<reference evidence="9 10" key="1">
    <citation type="journal article" date="2015" name="Sci. Rep.">
        <title>Genome of the facultative scuticociliatosis pathogen Pseudocohnilembus persalinus provides insight into its virulence through horizontal gene transfer.</title>
        <authorList>
            <person name="Xiong J."/>
            <person name="Wang G."/>
            <person name="Cheng J."/>
            <person name="Tian M."/>
            <person name="Pan X."/>
            <person name="Warren A."/>
            <person name="Jiang C."/>
            <person name="Yuan D."/>
            <person name="Miao W."/>
        </authorList>
    </citation>
    <scope>NUCLEOTIDE SEQUENCE [LARGE SCALE GENOMIC DNA]</scope>
    <source>
        <strain evidence="9">36N120E</strain>
    </source>
</reference>
<keyword evidence="10" id="KW-1185">Reference proteome</keyword>
<comment type="subcellular location">
    <subcellularLocation>
        <location evidence="5">Nucleus</location>
    </subcellularLocation>
</comment>
<gene>
    <name evidence="9" type="ORF">PPERSA_01818</name>
</gene>
<dbReference type="GO" id="GO:0003676">
    <property type="term" value="F:nucleic acid binding"/>
    <property type="evidence" value="ECO:0007669"/>
    <property type="project" value="InterPro"/>
</dbReference>
<evidence type="ECO:0000313" key="9">
    <source>
        <dbReference type="EMBL" id="KRX02701.1"/>
    </source>
</evidence>
<dbReference type="SUPFAM" id="SSF47676">
    <property type="entry name" value="Conserved domain common to transcription factors TFIIS, elongin A, CRSP70"/>
    <property type="match status" value="1"/>
</dbReference>
<keyword evidence="5" id="KW-0539">Nucleus</keyword>
<dbReference type="GO" id="GO:0008270">
    <property type="term" value="F:zinc ion binding"/>
    <property type="evidence" value="ECO:0007669"/>
    <property type="project" value="UniProtKB-KW"/>
</dbReference>
<organism evidence="9 10">
    <name type="scientific">Pseudocohnilembus persalinus</name>
    <name type="common">Ciliate</name>
    <dbReference type="NCBI Taxonomy" id="266149"/>
    <lineage>
        <taxon>Eukaryota</taxon>
        <taxon>Sar</taxon>
        <taxon>Alveolata</taxon>
        <taxon>Ciliophora</taxon>
        <taxon>Intramacronucleata</taxon>
        <taxon>Oligohymenophorea</taxon>
        <taxon>Scuticociliatia</taxon>
        <taxon>Philasterida</taxon>
        <taxon>Pseudocohnilembidae</taxon>
        <taxon>Pseudocohnilembus</taxon>
    </lineage>
</organism>
<dbReference type="CDD" id="cd13749">
    <property type="entry name" value="Zn-ribbon_TFIIS"/>
    <property type="match status" value="1"/>
</dbReference>
<dbReference type="InterPro" id="IPR001222">
    <property type="entry name" value="Znf_TFIIS"/>
</dbReference>
<evidence type="ECO:0000256" key="3">
    <source>
        <dbReference type="ARBA" id="ARBA00022833"/>
    </source>
</evidence>
<dbReference type="InterPro" id="IPR035441">
    <property type="entry name" value="TFIIS/LEDGF_dom_sf"/>
</dbReference>
<evidence type="ECO:0000256" key="5">
    <source>
        <dbReference type="PROSITE-ProRule" id="PRU00649"/>
    </source>
</evidence>
<dbReference type="Gene3D" id="1.20.930.10">
    <property type="entry name" value="Conserved domain common to transcription factors TFIIS, elongin A, CRSP70"/>
    <property type="match status" value="1"/>
</dbReference>
<feature type="compositionally biased region" description="Low complexity" evidence="6">
    <location>
        <begin position="91"/>
        <end position="104"/>
    </location>
</feature>